<accession>A0A2I1K485</accession>
<evidence type="ECO:0000313" key="10">
    <source>
        <dbReference type="EMBL" id="PKY90365.1"/>
    </source>
</evidence>
<keyword evidence="7" id="KW-0411">Iron-sulfur</keyword>
<proteinExistence type="inferred from homology"/>
<comment type="catalytic activity">
    <reaction evidence="8">
        <text>(sulfur carrier)-H + L-cysteine = (sulfur carrier)-SH + L-alanine</text>
        <dbReference type="Rhea" id="RHEA:43892"/>
        <dbReference type="Rhea" id="RHEA-COMP:14737"/>
        <dbReference type="Rhea" id="RHEA-COMP:14739"/>
        <dbReference type="ChEBI" id="CHEBI:29917"/>
        <dbReference type="ChEBI" id="CHEBI:35235"/>
        <dbReference type="ChEBI" id="CHEBI:57972"/>
        <dbReference type="ChEBI" id="CHEBI:64428"/>
        <dbReference type="EC" id="2.8.1.7"/>
    </reaction>
</comment>
<dbReference type="Gene3D" id="3.40.640.10">
    <property type="entry name" value="Type I PLP-dependent aspartate aminotransferase-like (Major domain)"/>
    <property type="match status" value="1"/>
</dbReference>
<keyword evidence="4" id="KW-0479">Metal-binding</keyword>
<evidence type="ECO:0000313" key="11">
    <source>
        <dbReference type="Proteomes" id="UP000234384"/>
    </source>
</evidence>
<evidence type="ECO:0000259" key="9">
    <source>
        <dbReference type="Pfam" id="PF00266"/>
    </source>
</evidence>
<dbReference type="GO" id="GO:0051536">
    <property type="term" value="F:iron-sulfur cluster binding"/>
    <property type="evidence" value="ECO:0007669"/>
    <property type="project" value="UniProtKB-KW"/>
</dbReference>
<dbReference type="InterPro" id="IPR016454">
    <property type="entry name" value="Cysteine_dSase"/>
</dbReference>
<keyword evidence="6" id="KW-0408">Iron</keyword>
<evidence type="ECO:0000256" key="6">
    <source>
        <dbReference type="ARBA" id="ARBA00023004"/>
    </source>
</evidence>
<organism evidence="10 11">
    <name type="scientific">Falseniella ignava</name>
    <dbReference type="NCBI Taxonomy" id="137730"/>
    <lineage>
        <taxon>Bacteria</taxon>
        <taxon>Bacillati</taxon>
        <taxon>Bacillota</taxon>
        <taxon>Bacilli</taxon>
        <taxon>Lactobacillales</taxon>
        <taxon>Aerococcaceae</taxon>
        <taxon>Falseniella</taxon>
    </lineage>
</organism>
<gene>
    <name evidence="10" type="ORF">CYJ57_01705</name>
</gene>
<evidence type="ECO:0000256" key="8">
    <source>
        <dbReference type="ARBA" id="ARBA00050776"/>
    </source>
</evidence>
<dbReference type="Proteomes" id="UP000234384">
    <property type="component" value="Unassembled WGS sequence"/>
</dbReference>
<evidence type="ECO:0000256" key="5">
    <source>
        <dbReference type="ARBA" id="ARBA00022898"/>
    </source>
</evidence>
<dbReference type="InterPro" id="IPR015424">
    <property type="entry name" value="PyrdxlP-dep_Trfase"/>
</dbReference>
<dbReference type="EMBL" id="PKHE01000003">
    <property type="protein sequence ID" value="PKY90365.1"/>
    <property type="molecule type" value="Genomic_DNA"/>
</dbReference>
<dbReference type="Gene3D" id="1.10.260.50">
    <property type="match status" value="1"/>
</dbReference>
<sequence length="383" mass="41961">MIYLDSAATTAVHPDVIKVITEALTTHYGNPSSTYQLGRTAHELLESSRQTIARCLNVSSDEIYFTSGATEAINWAIRSQAYQSRELGQGNHLVATSIEHSAVLKCLEQLEDEGFTYTLVDPNSEGEFTVEQFEAVSTPQTTGWIAMAVNNEVGSILPIESISKAAQSRGYWFHCDTVQAIGKVDCDYASYPITSFVVTGHKISGPKGVGILVYRPQNPAMQLHPMIVGGGQERSQRAGTENIPYIAGLAKAIELATGELTQHLAHYQSIKDDLLTSLKAHKIEYHLNGNTTHSVDNIVNLWLPDFESAKLRIQMDLVGIAVSAGSACSAGSIQPSRILKAYYPNETDRLVQSLRISFSPETTKNEIDQFVKTLVELKEKGDK</sequence>
<dbReference type="Gene3D" id="3.90.1150.10">
    <property type="entry name" value="Aspartate Aminotransferase, domain 1"/>
    <property type="match status" value="1"/>
</dbReference>
<dbReference type="OrthoDB" id="9808002at2"/>
<comment type="similarity">
    <text evidence="2">Belongs to the class-V pyridoxal-phosphate-dependent aminotransferase family. NifS/IscS subfamily.</text>
</comment>
<dbReference type="RefSeq" id="WP_101953824.1">
    <property type="nucleotide sequence ID" value="NZ_PKHE01000003.1"/>
</dbReference>
<dbReference type="GO" id="GO:0031071">
    <property type="term" value="F:cysteine desulfurase activity"/>
    <property type="evidence" value="ECO:0007669"/>
    <property type="project" value="UniProtKB-EC"/>
</dbReference>
<evidence type="ECO:0000256" key="2">
    <source>
        <dbReference type="ARBA" id="ARBA00006490"/>
    </source>
</evidence>
<dbReference type="PIRSF" id="PIRSF005572">
    <property type="entry name" value="NifS"/>
    <property type="match status" value="1"/>
</dbReference>
<dbReference type="AlphaFoldDB" id="A0A2I1K485"/>
<reference evidence="10 11" key="1">
    <citation type="submission" date="2017-12" db="EMBL/GenBank/DDBJ databases">
        <title>Phylogenetic diversity of female urinary microbiome.</title>
        <authorList>
            <person name="Thomas-White K."/>
            <person name="Wolfe A.J."/>
        </authorList>
    </citation>
    <scope>NUCLEOTIDE SEQUENCE [LARGE SCALE GENOMIC DNA]</scope>
    <source>
        <strain evidence="10 11">UMB0898</strain>
    </source>
</reference>
<dbReference type="PANTHER" id="PTHR11601:SF34">
    <property type="entry name" value="CYSTEINE DESULFURASE"/>
    <property type="match status" value="1"/>
</dbReference>
<comment type="caution">
    <text evidence="10">The sequence shown here is derived from an EMBL/GenBank/DDBJ whole genome shotgun (WGS) entry which is preliminary data.</text>
</comment>
<dbReference type="InterPro" id="IPR015422">
    <property type="entry name" value="PyrdxlP-dep_Trfase_small"/>
</dbReference>
<evidence type="ECO:0000256" key="7">
    <source>
        <dbReference type="ARBA" id="ARBA00023014"/>
    </source>
</evidence>
<dbReference type="InterPro" id="IPR000192">
    <property type="entry name" value="Aminotrans_V_dom"/>
</dbReference>
<name>A0A2I1K485_9LACT</name>
<feature type="domain" description="Aminotransferase class V" evidence="9">
    <location>
        <begin position="2"/>
        <end position="370"/>
    </location>
</feature>
<evidence type="ECO:0000256" key="1">
    <source>
        <dbReference type="ARBA" id="ARBA00001933"/>
    </source>
</evidence>
<comment type="cofactor">
    <cofactor evidence="1">
        <name>pyridoxal 5'-phosphate</name>
        <dbReference type="ChEBI" id="CHEBI:597326"/>
    </cofactor>
</comment>
<dbReference type="SUPFAM" id="SSF53383">
    <property type="entry name" value="PLP-dependent transferases"/>
    <property type="match status" value="1"/>
</dbReference>
<dbReference type="Pfam" id="PF00266">
    <property type="entry name" value="Aminotran_5"/>
    <property type="match status" value="1"/>
</dbReference>
<keyword evidence="5" id="KW-0663">Pyridoxal phosphate</keyword>
<evidence type="ECO:0000256" key="4">
    <source>
        <dbReference type="ARBA" id="ARBA00022723"/>
    </source>
</evidence>
<evidence type="ECO:0000256" key="3">
    <source>
        <dbReference type="ARBA" id="ARBA00022679"/>
    </source>
</evidence>
<dbReference type="GO" id="GO:0046872">
    <property type="term" value="F:metal ion binding"/>
    <property type="evidence" value="ECO:0007669"/>
    <property type="project" value="UniProtKB-KW"/>
</dbReference>
<dbReference type="InterPro" id="IPR015421">
    <property type="entry name" value="PyrdxlP-dep_Trfase_major"/>
</dbReference>
<dbReference type="PANTHER" id="PTHR11601">
    <property type="entry name" value="CYSTEINE DESULFURYLASE FAMILY MEMBER"/>
    <property type="match status" value="1"/>
</dbReference>
<protein>
    <submittedName>
        <fullName evidence="10">Cysteine desulfurase</fullName>
    </submittedName>
</protein>
<keyword evidence="3" id="KW-0808">Transferase</keyword>